<organism evidence="3 4">
    <name type="scientific">Caerostris extrusa</name>
    <name type="common">Bark spider</name>
    <name type="synonym">Caerostris bankana</name>
    <dbReference type="NCBI Taxonomy" id="172846"/>
    <lineage>
        <taxon>Eukaryota</taxon>
        <taxon>Metazoa</taxon>
        <taxon>Ecdysozoa</taxon>
        <taxon>Arthropoda</taxon>
        <taxon>Chelicerata</taxon>
        <taxon>Arachnida</taxon>
        <taxon>Araneae</taxon>
        <taxon>Araneomorphae</taxon>
        <taxon>Entelegynae</taxon>
        <taxon>Araneoidea</taxon>
        <taxon>Araneidae</taxon>
        <taxon>Caerostris</taxon>
    </lineage>
</organism>
<comment type="caution">
    <text evidence="3">The sequence shown here is derived from an EMBL/GenBank/DDBJ whole genome shotgun (WGS) entry which is preliminary data.</text>
</comment>
<gene>
    <name evidence="3" type="primary">CG5065</name>
    <name evidence="3" type="ORF">CEXT_75781</name>
</gene>
<evidence type="ECO:0000313" key="3">
    <source>
        <dbReference type="EMBL" id="GIY78997.1"/>
    </source>
</evidence>
<dbReference type="InterPro" id="IPR026055">
    <property type="entry name" value="FAR"/>
</dbReference>
<reference evidence="3 4" key="1">
    <citation type="submission" date="2021-06" db="EMBL/GenBank/DDBJ databases">
        <title>Caerostris extrusa draft genome.</title>
        <authorList>
            <person name="Kono N."/>
            <person name="Arakawa K."/>
        </authorList>
    </citation>
    <scope>NUCLEOTIDE SEQUENCE [LARGE SCALE GENOMIC DNA]</scope>
</reference>
<keyword evidence="1" id="KW-1133">Transmembrane helix</keyword>
<feature type="domain" description="Thioester reductase (TE)" evidence="2">
    <location>
        <begin position="72"/>
        <end position="212"/>
    </location>
</feature>
<name>A0AAV4W8C6_CAEEX</name>
<comment type="catalytic activity">
    <reaction evidence="1">
        <text>a long-chain fatty acyl-CoA + 2 NADPH + 2 H(+) = a long-chain primary fatty alcohol + 2 NADP(+) + CoA</text>
        <dbReference type="Rhea" id="RHEA:52716"/>
        <dbReference type="ChEBI" id="CHEBI:15378"/>
        <dbReference type="ChEBI" id="CHEBI:57287"/>
        <dbReference type="ChEBI" id="CHEBI:57783"/>
        <dbReference type="ChEBI" id="CHEBI:58349"/>
        <dbReference type="ChEBI" id="CHEBI:77396"/>
        <dbReference type="ChEBI" id="CHEBI:83139"/>
        <dbReference type="EC" id="1.2.1.84"/>
    </reaction>
</comment>
<feature type="transmembrane region" description="Helical" evidence="1">
    <location>
        <begin position="23"/>
        <end position="41"/>
    </location>
</feature>
<keyword evidence="1" id="KW-0560">Oxidoreductase</keyword>
<comment type="function">
    <text evidence="1">Catalyzes the reduction of fatty acyl-CoA to fatty alcohols.</text>
</comment>
<proteinExistence type="inferred from homology"/>
<dbReference type="PANTHER" id="PTHR11011:SF45">
    <property type="entry name" value="FATTY ACYL-COA REDUCTASE CG8306-RELATED"/>
    <property type="match status" value="1"/>
</dbReference>
<dbReference type="Pfam" id="PF07993">
    <property type="entry name" value="NAD_binding_4"/>
    <property type="match status" value="2"/>
</dbReference>
<evidence type="ECO:0000313" key="4">
    <source>
        <dbReference type="Proteomes" id="UP001054945"/>
    </source>
</evidence>
<feature type="domain" description="Thioester reductase (TE)" evidence="2">
    <location>
        <begin position="25"/>
        <end position="71"/>
    </location>
</feature>
<accession>A0AAV4W8C6</accession>
<keyword evidence="1" id="KW-0521">NADP</keyword>
<dbReference type="PANTHER" id="PTHR11011">
    <property type="entry name" value="MALE STERILITY PROTEIN 2-RELATED"/>
    <property type="match status" value="1"/>
</dbReference>
<protein>
    <recommendedName>
        <fullName evidence="1">Fatty acyl-CoA reductase</fullName>
        <ecNumber evidence="1">1.2.1.84</ecNumber>
    </recommendedName>
</protein>
<dbReference type="AlphaFoldDB" id="A0AAV4W8C6"/>
<comment type="similarity">
    <text evidence="1">Belongs to the fatty acyl-CoA reductase family.</text>
</comment>
<keyword evidence="1" id="KW-0444">Lipid biosynthesis</keyword>
<keyword evidence="1" id="KW-0443">Lipid metabolism</keyword>
<dbReference type="InterPro" id="IPR036291">
    <property type="entry name" value="NAD(P)-bd_dom_sf"/>
</dbReference>
<evidence type="ECO:0000259" key="2">
    <source>
        <dbReference type="Pfam" id="PF07993"/>
    </source>
</evidence>
<dbReference type="SUPFAM" id="SSF51735">
    <property type="entry name" value="NAD(P)-binding Rossmann-fold domains"/>
    <property type="match status" value="1"/>
</dbReference>
<keyword evidence="1" id="KW-0472">Membrane</keyword>
<keyword evidence="4" id="KW-1185">Reference proteome</keyword>
<dbReference type="EC" id="1.2.1.84" evidence="1"/>
<dbReference type="Gene3D" id="3.40.50.720">
    <property type="entry name" value="NAD(P)-binding Rossmann-like Domain"/>
    <property type="match status" value="2"/>
</dbReference>
<dbReference type="GO" id="GO:0035336">
    <property type="term" value="P:long-chain fatty-acyl-CoA metabolic process"/>
    <property type="evidence" value="ECO:0007669"/>
    <property type="project" value="TreeGrafter"/>
</dbReference>
<sequence length="261" mass="29057">MSESVENKNHSVSISKFYEGKSIFITGAAGFVGVVLLEILLRCCGGIKSIYILLREKKGVSPQARKEEIFKRSVLVYTSTAYSNCNRKLKIEERVYRLPYEAQRFIDAVDSGKEELLQQIASECQPRWPNHYSFSKCIAENLLIEKASDIPTAIIRPSLIGPIWKGALPGYVEENSSLAQLLIAISKGFLKVLPAHPKVCLDFIPADIVANAHVIAACRLATQSDPSPFVVNCSSHGSYEYRIDEQIHVVTEVSMKKYDSS</sequence>
<evidence type="ECO:0000256" key="1">
    <source>
        <dbReference type="RuleBase" id="RU363097"/>
    </source>
</evidence>
<dbReference type="Proteomes" id="UP001054945">
    <property type="component" value="Unassembled WGS sequence"/>
</dbReference>
<dbReference type="GO" id="GO:0102965">
    <property type="term" value="F:alcohol-forming long-chain fatty acyl-CoA reductase activity"/>
    <property type="evidence" value="ECO:0007669"/>
    <property type="project" value="UniProtKB-EC"/>
</dbReference>
<keyword evidence="1" id="KW-0812">Transmembrane</keyword>
<dbReference type="EMBL" id="BPLR01015831">
    <property type="protein sequence ID" value="GIY78997.1"/>
    <property type="molecule type" value="Genomic_DNA"/>
</dbReference>
<dbReference type="InterPro" id="IPR013120">
    <property type="entry name" value="FAR_NAD-bd"/>
</dbReference>
<dbReference type="GO" id="GO:0080019">
    <property type="term" value="F:alcohol-forming very long-chain fatty acyl-CoA reductase activity"/>
    <property type="evidence" value="ECO:0007669"/>
    <property type="project" value="InterPro"/>
</dbReference>
<dbReference type="GO" id="GO:0005777">
    <property type="term" value="C:peroxisome"/>
    <property type="evidence" value="ECO:0007669"/>
    <property type="project" value="TreeGrafter"/>
</dbReference>